<dbReference type="Proteomes" id="UP000801492">
    <property type="component" value="Unassembled WGS sequence"/>
</dbReference>
<name>A0A8K0DGF6_IGNLU</name>
<dbReference type="AlphaFoldDB" id="A0A8K0DGF6"/>
<keyword evidence="3" id="KW-1185">Reference proteome</keyword>
<reference evidence="2" key="1">
    <citation type="submission" date="2019-08" db="EMBL/GenBank/DDBJ databases">
        <title>The genome of the North American firefly Photinus pyralis.</title>
        <authorList>
            <consortium name="Photinus pyralis genome working group"/>
            <person name="Fallon T.R."/>
            <person name="Sander Lower S.E."/>
            <person name="Weng J.-K."/>
        </authorList>
    </citation>
    <scope>NUCLEOTIDE SEQUENCE</scope>
    <source>
        <strain evidence="2">TRF0915ILg1</strain>
        <tissue evidence="2">Whole body</tissue>
    </source>
</reference>
<evidence type="ECO:0000313" key="3">
    <source>
        <dbReference type="Proteomes" id="UP000801492"/>
    </source>
</evidence>
<dbReference type="SUPFAM" id="SSF56436">
    <property type="entry name" value="C-type lectin-like"/>
    <property type="match status" value="1"/>
</dbReference>
<evidence type="ECO:0000313" key="2">
    <source>
        <dbReference type="EMBL" id="KAF2905319.1"/>
    </source>
</evidence>
<evidence type="ECO:0000256" key="1">
    <source>
        <dbReference type="SAM" id="SignalP"/>
    </source>
</evidence>
<evidence type="ECO:0008006" key="4">
    <source>
        <dbReference type="Google" id="ProtNLM"/>
    </source>
</evidence>
<proteinExistence type="predicted"/>
<feature type="chain" id="PRO_5035431444" description="C-type lectin domain-containing protein" evidence="1">
    <location>
        <begin position="25"/>
        <end position="152"/>
    </location>
</feature>
<feature type="signal peptide" evidence="1">
    <location>
        <begin position="1"/>
        <end position="24"/>
    </location>
</feature>
<dbReference type="InterPro" id="IPR016187">
    <property type="entry name" value="CTDL_fold"/>
</dbReference>
<protein>
    <recommendedName>
        <fullName evidence="4">C-type lectin domain-containing protein</fullName>
    </recommendedName>
</protein>
<sequence>MIALEFLRWMIIVNIFLLTNQVELGPPIMLSDKAELFHDSERNEDLLLNNTSVDWTQAEKSCKEHSNGSLLSIATPDDTDLDFLAEIISKADVGEIDTVWVDFKGRVCNGCGNEDYCTSFYAKNTIRKWGEGKITMIPCVAHRGFICKVKAG</sequence>
<dbReference type="Gene3D" id="3.10.100.10">
    <property type="entry name" value="Mannose-Binding Protein A, subunit A"/>
    <property type="match status" value="1"/>
</dbReference>
<keyword evidence="1" id="KW-0732">Signal</keyword>
<dbReference type="CDD" id="cd00037">
    <property type="entry name" value="CLECT"/>
    <property type="match status" value="1"/>
</dbReference>
<organism evidence="2 3">
    <name type="scientific">Ignelater luminosus</name>
    <name type="common">Cucubano</name>
    <name type="synonym">Pyrophorus luminosus</name>
    <dbReference type="NCBI Taxonomy" id="2038154"/>
    <lineage>
        <taxon>Eukaryota</taxon>
        <taxon>Metazoa</taxon>
        <taxon>Ecdysozoa</taxon>
        <taxon>Arthropoda</taxon>
        <taxon>Hexapoda</taxon>
        <taxon>Insecta</taxon>
        <taxon>Pterygota</taxon>
        <taxon>Neoptera</taxon>
        <taxon>Endopterygota</taxon>
        <taxon>Coleoptera</taxon>
        <taxon>Polyphaga</taxon>
        <taxon>Elateriformia</taxon>
        <taxon>Elateroidea</taxon>
        <taxon>Elateridae</taxon>
        <taxon>Agrypninae</taxon>
        <taxon>Pyrophorini</taxon>
        <taxon>Ignelater</taxon>
    </lineage>
</organism>
<dbReference type="InterPro" id="IPR016186">
    <property type="entry name" value="C-type_lectin-like/link_sf"/>
</dbReference>
<dbReference type="EMBL" id="VTPC01000566">
    <property type="protein sequence ID" value="KAF2905319.1"/>
    <property type="molecule type" value="Genomic_DNA"/>
</dbReference>
<gene>
    <name evidence="2" type="ORF">ILUMI_00873</name>
</gene>
<accession>A0A8K0DGF6</accession>
<comment type="caution">
    <text evidence="2">The sequence shown here is derived from an EMBL/GenBank/DDBJ whole genome shotgun (WGS) entry which is preliminary data.</text>
</comment>